<evidence type="ECO:0000313" key="3">
    <source>
        <dbReference type="Proteomes" id="UP000015105"/>
    </source>
</evidence>
<dbReference type="Proteomes" id="UP000015105">
    <property type="component" value="Chromosome 3D"/>
</dbReference>
<dbReference type="EnsemblPlants" id="AET3Gv20739900.2">
    <property type="protein sequence ID" value="AET3Gv20739900.2"/>
    <property type="gene ID" value="AET3Gv20739900"/>
</dbReference>
<dbReference type="AlphaFoldDB" id="A0A453FPZ2"/>
<protein>
    <recommendedName>
        <fullName evidence="4">Phytocyanin domain-containing protein</fullName>
    </recommendedName>
</protein>
<reference evidence="2" key="3">
    <citation type="journal article" date="2017" name="Nature">
        <title>Genome sequence of the progenitor of the wheat D genome Aegilops tauschii.</title>
        <authorList>
            <person name="Luo M.C."/>
            <person name="Gu Y.Q."/>
            <person name="Puiu D."/>
            <person name="Wang H."/>
            <person name="Twardziok S.O."/>
            <person name="Deal K.R."/>
            <person name="Huo N."/>
            <person name="Zhu T."/>
            <person name="Wang L."/>
            <person name="Wang Y."/>
            <person name="McGuire P.E."/>
            <person name="Liu S."/>
            <person name="Long H."/>
            <person name="Ramasamy R.K."/>
            <person name="Rodriguez J.C."/>
            <person name="Van S.L."/>
            <person name="Yuan L."/>
            <person name="Wang Z."/>
            <person name="Xia Z."/>
            <person name="Xiao L."/>
            <person name="Anderson O.D."/>
            <person name="Ouyang S."/>
            <person name="Liang Y."/>
            <person name="Zimin A.V."/>
            <person name="Pertea G."/>
            <person name="Qi P."/>
            <person name="Bennetzen J.L."/>
            <person name="Dai X."/>
            <person name="Dawson M.W."/>
            <person name="Muller H.G."/>
            <person name="Kugler K."/>
            <person name="Rivarola-Duarte L."/>
            <person name="Spannagl M."/>
            <person name="Mayer K.F.X."/>
            <person name="Lu F.H."/>
            <person name="Bevan M.W."/>
            <person name="Leroy P."/>
            <person name="Li P."/>
            <person name="You F.M."/>
            <person name="Sun Q."/>
            <person name="Liu Z."/>
            <person name="Lyons E."/>
            <person name="Wicker T."/>
            <person name="Salzberg S.L."/>
            <person name="Devos K.M."/>
            <person name="Dvorak J."/>
        </authorList>
    </citation>
    <scope>NUCLEOTIDE SEQUENCE [LARGE SCALE GENOMIC DNA]</scope>
    <source>
        <strain evidence="2">cv. AL8/78</strain>
    </source>
</reference>
<reference evidence="3" key="2">
    <citation type="journal article" date="2017" name="Nat. Plants">
        <title>The Aegilops tauschii genome reveals multiple impacts of transposons.</title>
        <authorList>
            <person name="Zhao G."/>
            <person name="Zou C."/>
            <person name="Li K."/>
            <person name="Wang K."/>
            <person name="Li T."/>
            <person name="Gao L."/>
            <person name="Zhang X."/>
            <person name="Wang H."/>
            <person name="Yang Z."/>
            <person name="Liu X."/>
            <person name="Jiang W."/>
            <person name="Mao L."/>
            <person name="Kong X."/>
            <person name="Jiao Y."/>
            <person name="Jia J."/>
        </authorList>
    </citation>
    <scope>NUCLEOTIDE SEQUENCE [LARGE SCALE GENOMIC DNA]</scope>
    <source>
        <strain evidence="3">cv. AL8/78</strain>
    </source>
</reference>
<proteinExistence type="predicted"/>
<feature type="signal peptide" evidence="1">
    <location>
        <begin position="1"/>
        <end position="30"/>
    </location>
</feature>
<feature type="chain" id="PRO_5019036537" description="Phytocyanin domain-containing protein" evidence="1">
    <location>
        <begin position="31"/>
        <end position="105"/>
    </location>
</feature>
<accession>A0A453FPZ2</accession>
<reference evidence="2" key="5">
    <citation type="journal article" date="2021" name="G3 (Bethesda)">
        <title>Aegilops tauschii genome assembly Aet v5.0 features greater sequence contiguity and improved annotation.</title>
        <authorList>
            <person name="Wang L."/>
            <person name="Zhu T."/>
            <person name="Rodriguez J.C."/>
            <person name="Deal K.R."/>
            <person name="Dubcovsky J."/>
            <person name="McGuire P.E."/>
            <person name="Lux T."/>
            <person name="Spannagl M."/>
            <person name="Mayer K.F.X."/>
            <person name="Baldrich P."/>
            <person name="Meyers B.C."/>
            <person name="Huo N."/>
            <person name="Gu Y.Q."/>
            <person name="Zhou H."/>
            <person name="Devos K.M."/>
            <person name="Bennetzen J.L."/>
            <person name="Unver T."/>
            <person name="Budak H."/>
            <person name="Gulick P.J."/>
            <person name="Galiba G."/>
            <person name="Kalapos B."/>
            <person name="Nelson D.R."/>
            <person name="Li P."/>
            <person name="You F.M."/>
            <person name="Luo M.C."/>
            <person name="Dvorak J."/>
        </authorList>
    </citation>
    <scope>NUCLEOTIDE SEQUENCE [LARGE SCALE GENOMIC DNA]</scope>
    <source>
        <strain evidence="2">cv. AL8/78</strain>
    </source>
</reference>
<keyword evidence="3" id="KW-1185">Reference proteome</keyword>
<evidence type="ECO:0000313" key="2">
    <source>
        <dbReference type="EnsemblPlants" id="AET3Gv20739900.2"/>
    </source>
</evidence>
<dbReference type="Gramene" id="AET3Gv20739900.2">
    <property type="protein sequence ID" value="AET3Gv20739900.2"/>
    <property type="gene ID" value="AET3Gv20739900"/>
</dbReference>
<sequence length="105" mass="11382">QSMPSAMKMAAVTAAVCIAALLSLVHVVTAADYIVGNPTGGWQGKTDYKSWASAQTFLPGDTLSEYHQHARRKLICDCALQFLLTFFCDKTVQHSSTARTTTSLK</sequence>
<reference evidence="2" key="4">
    <citation type="submission" date="2019-03" db="UniProtKB">
        <authorList>
            <consortium name="EnsemblPlants"/>
        </authorList>
    </citation>
    <scope>IDENTIFICATION</scope>
</reference>
<evidence type="ECO:0008006" key="4">
    <source>
        <dbReference type="Google" id="ProtNLM"/>
    </source>
</evidence>
<reference evidence="3" key="1">
    <citation type="journal article" date="2014" name="Science">
        <title>Ancient hybridizations among the ancestral genomes of bread wheat.</title>
        <authorList>
            <consortium name="International Wheat Genome Sequencing Consortium,"/>
            <person name="Marcussen T."/>
            <person name="Sandve S.R."/>
            <person name="Heier L."/>
            <person name="Spannagl M."/>
            <person name="Pfeifer M."/>
            <person name="Jakobsen K.S."/>
            <person name="Wulff B.B."/>
            <person name="Steuernagel B."/>
            <person name="Mayer K.F."/>
            <person name="Olsen O.A."/>
        </authorList>
    </citation>
    <scope>NUCLEOTIDE SEQUENCE [LARGE SCALE GENOMIC DNA]</scope>
    <source>
        <strain evidence="3">cv. AL8/78</strain>
    </source>
</reference>
<evidence type="ECO:0000256" key="1">
    <source>
        <dbReference type="SAM" id="SignalP"/>
    </source>
</evidence>
<dbReference type="InterPro" id="IPR008972">
    <property type="entry name" value="Cupredoxin"/>
</dbReference>
<name>A0A453FPZ2_AEGTS</name>
<dbReference type="Gene3D" id="2.60.40.420">
    <property type="entry name" value="Cupredoxins - blue copper proteins"/>
    <property type="match status" value="1"/>
</dbReference>
<organism evidence="2 3">
    <name type="scientific">Aegilops tauschii subsp. strangulata</name>
    <name type="common">Goatgrass</name>
    <dbReference type="NCBI Taxonomy" id="200361"/>
    <lineage>
        <taxon>Eukaryota</taxon>
        <taxon>Viridiplantae</taxon>
        <taxon>Streptophyta</taxon>
        <taxon>Embryophyta</taxon>
        <taxon>Tracheophyta</taxon>
        <taxon>Spermatophyta</taxon>
        <taxon>Magnoliopsida</taxon>
        <taxon>Liliopsida</taxon>
        <taxon>Poales</taxon>
        <taxon>Poaceae</taxon>
        <taxon>BOP clade</taxon>
        <taxon>Pooideae</taxon>
        <taxon>Triticodae</taxon>
        <taxon>Triticeae</taxon>
        <taxon>Triticinae</taxon>
        <taxon>Aegilops</taxon>
    </lineage>
</organism>
<keyword evidence="1" id="KW-0732">Signal</keyword>